<name>A0A3N4LP26_9PEZI</name>
<sequence>MSYGSSGQSVRRQMMSFFVPTESTSNWGSGSLLPEEASQDSSSQDRRQPTQEGGKTAKTTHQNFLACLQHTFHNPSFITPEIVTFEGVLISDAWAYKQHLTPGLHLIIYFPLAITGDSPSSEAHVEEGPLSLEWVQDLGSPFTNAEEGGSPLQSSTVDPAQIALTSVHPHADMHHRFQKRTRRAEKALHFQPPSLSFYPLSKVPIAVTFANSLIRKSAYCSIKPEDNGEVSAEQASGWSATPISHTSSIFDSIPRLRALDRSWLSRNENRGNSSAPQTWSYGEPILPRPLSEGTFPLTTFDIFAQGSRRQIVCSVAWDAIAHPSGKISLANGHQQQSEISWDLGDVINSKVSATARRVHWVNYAPPSKFVGNQCNESLQNDTLQYTKFTSSSAVSRRRSGRFWMLHPPRLLPTAFFPTESQMGPEDIHFHVPEPSQLLGFFKRAYRALGFPEGKVVEITHHWRNLIPRIEARSPNGVVVKFLTHKEVSKFFPVEIEPMPADFLRAFAVVWTLRSNIEWKMEHYGAEEVKLRKVVEGIWSHGKGPLGVSLDGFKVFEWGGLLAPYEEEEVFEDKGDVDESESGSGSETASDRTIRATSSSSFGEEDALMEDVLGEESMYIVMRS</sequence>
<dbReference type="Proteomes" id="UP000267821">
    <property type="component" value="Unassembled WGS sequence"/>
</dbReference>
<feature type="region of interest" description="Disordered" evidence="1">
    <location>
        <begin position="571"/>
        <end position="606"/>
    </location>
</feature>
<feature type="region of interest" description="Disordered" evidence="1">
    <location>
        <begin position="23"/>
        <end position="57"/>
    </location>
</feature>
<organism evidence="2 3">
    <name type="scientific">Terfezia boudieri ATCC MYA-4762</name>
    <dbReference type="NCBI Taxonomy" id="1051890"/>
    <lineage>
        <taxon>Eukaryota</taxon>
        <taxon>Fungi</taxon>
        <taxon>Dikarya</taxon>
        <taxon>Ascomycota</taxon>
        <taxon>Pezizomycotina</taxon>
        <taxon>Pezizomycetes</taxon>
        <taxon>Pezizales</taxon>
        <taxon>Pezizaceae</taxon>
        <taxon>Terfezia</taxon>
    </lineage>
</organism>
<evidence type="ECO:0000313" key="3">
    <source>
        <dbReference type="Proteomes" id="UP000267821"/>
    </source>
</evidence>
<accession>A0A3N4LP26</accession>
<proteinExistence type="predicted"/>
<feature type="compositionally biased region" description="Acidic residues" evidence="1">
    <location>
        <begin position="571"/>
        <end position="580"/>
    </location>
</feature>
<evidence type="ECO:0000313" key="2">
    <source>
        <dbReference type="EMBL" id="RPB24566.1"/>
    </source>
</evidence>
<dbReference type="InParanoid" id="A0A3N4LP26"/>
<gene>
    <name evidence="2" type="ORF">L211DRAFT_867902</name>
</gene>
<dbReference type="EMBL" id="ML121541">
    <property type="protein sequence ID" value="RPB24566.1"/>
    <property type="molecule type" value="Genomic_DNA"/>
</dbReference>
<evidence type="ECO:0000256" key="1">
    <source>
        <dbReference type="SAM" id="MobiDB-lite"/>
    </source>
</evidence>
<keyword evidence="3" id="KW-1185">Reference proteome</keyword>
<dbReference type="AlphaFoldDB" id="A0A3N4LP26"/>
<dbReference type="OrthoDB" id="5349066at2759"/>
<reference evidence="2 3" key="1">
    <citation type="journal article" date="2018" name="Nat. Ecol. Evol.">
        <title>Pezizomycetes genomes reveal the molecular basis of ectomycorrhizal truffle lifestyle.</title>
        <authorList>
            <person name="Murat C."/>
            <person name="Payen T."/>
            <person name="Noel B."/>
            <person name="Kuo A."/>
            <person name="Morin E."/>
            <person name="Chen J."/>
            <person name="Kohler A."/>
            <person name="Krizsan K."/>
            <person name="Balestrini R."/>
            <person name="Da Silva C."/>
            <person name="Montanini B."/>
            <person name="Hainaut M."/>
            <person name="Levati E."/>
            <person name="Barry K.W."/>
            <person name="Belfiori B."/>
            <person name="Cichocki N."/>
            <person name="Clum A."/>
            <person name="Dockter R.B."/>
            <person name="Fauchery L."/>
            <person name="Guy J."/>
            <person name="Iotti M."/>
            <person name="Le Tacon F."/>
            <person name="Lindquist E.A."/>
            <person name="Lipzen A."/>
            <person name="Malagnac F."/>
            <person name="Mello A."/>
            <person name="Molinier V."/>
            <person name="Miyauchi S."/>
            <person name="Poulain J."/>
            <person name="Riccioni C."/>
            <person name="Rubini A."/>
            <person name="Sitrit Y."/>
            <person name="Splivallo R."/>
            <person name="Traeger S."/>
            <person name="Wang M."/>
            <person name="Zifcakova L."/>
            <person name="Wipf D."/>
            <person name="Zambonelli A."/>
            <person name="Paolocci F."/>
            <person name="Nowrousian M."/>
            <person name="Ottonello S."/>
            <person name="Baldrian P."/>
            <person name="Spatafora J.W."/>
            <person name="Henrissat B."/>
            <person name="Nagy L.G."/>
            <person name="Aury J.M."/>
            <person name="Wincker P."/>
            <person name="Grigoriev I.V."/>
            <person name="Bonfante P."/>
            <person name="Martin F.M."/>
        </authorList>
    </citation>
    <scope>NUCLEOTIDE SEQUENCE [LARGE SCALE GENOMIC DNA]</scope>
    <source>
        <strain evidence="2 3">ATCC MYA-4762</strain>
    </source>
</reference>
<protein>
    <submittedName>
        <fullName evidence="2">Uncharacterized protein</fullName>
    </submittedName>
</protein>